<proteinExistence type="predicted"/>
<dbReference type="AlphaFoldDB" id="A0A9D4CKN8"/>
<keyword evidence="2" id="KW-1185">Reference proteome</keyword>
<reference evidence="1" key="1">
    <citation type="journal article" date="2019" name="bioRxiv">
        <title>The Genome of the Zebra Mussel, Dreissena polymorpha: A Resource for Invasive Species Research.</title>
        <authorList>
            <person name="McCartney M.A."/>
            <person name="Auch B."/>
            <person name="Kono T."/>
            <person name="Mallez S."/>
            <person name="Zhang Y."/>
            <person name="Obille A."/>
            <person name="Becker A."/>
            <person name="Abrahante J.E."/>
            <person name="Garbe J."/>
            <person name="Badalamenti J.P."/>
            <person name="Herman A."/>
            <person name="Mangelson H."/>
            <person name="Liachko I."/>
            <person name="Sullivan S."/>
            <person name="Sone E.D."/>
            <person name="Koren S."/>
            <person name="Silverstein K.A.T."/>
            <person name="Beckman K.B."/>
            <person name="Gohl D.M."/>
        </authorList>
    </citation>
    <scope>NUCLEOTIDE SEQUENCE</scope>
    <source>
        <strain evidence="1">Duluth1</strain>
        <tissue evidence="1">Whole animal</tissue>
    </source>
</reference>
<dbReference type="EMBL" id="JAIWYP010000012">
    <property type="protein sequence ID" value="KAH3726436.1"/>
    <property type="molecule type" value="Genomic_DNA"/>
</dbReference>
<organism evidence="1 2">
    <name type="scientific">Dreissena polymorpha</name>
    <name type="common">Zebra mussel</name>
    <name type="synonym">Mytilus polymorpha</name>
    <dbReference type="NCBI Taxonomy" id="45954"/>
    <lineage>
        <taxon>Eukaryota</taxon>
        <taxon>Metazoa</taxon>
        <taxon>Spiralia</taxon>
        <taxon>Lophotrochozoa</taxon>
        <taxon>Mollusca</taxon>
        <taxon>Bivalvia</taxon>
        <taxon>Autobranchia</taxon>
        <taxon>Heteroconchia</taxon>
        <taxon>Euheterodonta</taxon>
        <taxon>Imparidentia</taxon>
        <taxon>Neoheterodontei</taxon>
        <taxon>Myida</taxon>
        <taxon>Dreissenoidea</taxon>
        <taxon>Dreissenidae</taxon>
        <taxon>Dreissena</taxon>
    </lineage>
</organism>
<name>A0A9D4CKN8_DREPO</name>
<protein>
    <submittedName>
        <fullName evidence="1">Uncharacterized protein</fullName>
    </submittedName>
</protein>
<reference evidence="1" key="2">
    <citation type="submission" date="2020-11" db="EMBL/GenBank/DDBJ databases">
        <authorList>
            <person name="McCartney M.A."/>
            <person name="Auch B."/>
            <person name="Kono T."/>
            <person name="Mallez S."/>
            <person name="Becker A."/>
            <person name="Gohl D.M."/>
            <person name="Silverstein K.A.T."/>
            <person name="Koren S."/>
            <person name="Bechman K.B."/>
            <person name="Herman A."/>
            <person name="Abrahante J.E."/>
            <person name="Garbe J."/>
        </authorList>
    </citation>
    <scope>NUCLEOTIDE SEQUENCE</scope>
    <source>
        <strain evidence="1">Duluth1</strain>
        <tissue evidence="1">Whole animal</tissue>
    </source>
</reference>
<evidence type="ECO:0000313" key="2">
    <source>
        <dbReference type="Proteomes" id="UP000828390"/>
    </source>
</evidence>
<sequence length="60" mass="7142">MTTRHWFSMHEQIAFEVRVHLYGQFYGGSITVRVHLHQCQFASVFTNHEILTDIFLNFSL</sequence>
<accession>A0A9D4CKN8</accession>
<evidence type="ECO:0000313" key="1">
    <source>
        <dbReference type="EMBL" id="KAH3726436.1"/>
    </source>
</evidence>
<gene>
    <name evidence="1" type="ORF">DPMN_052303</name>
</gene>
<dbReference type="Proteomes" id="UP000828390">
    <property type="component" value="Unassembled WGS sequence"/>
</dbReference>
<comment type="caution">
    <text evidence="1">The sequence shown here is derived from an EMBL/GenBank/DDBJ whole genome shotgun (WGS) entry which is preliminary data.</text>
</comment>